<keyword evidence="4 7" id="KW-0408">Iron</keyword>
<dbReference type="Proteomes" id="UP000772181">
    <property type="component" value="Unassembled WGS sequence"/>
</dbReference>
<keyword evidence="3 7" id="KW-0560">Oxidoreductase</keyword>
<feature type="binding site" evidence="7">
    <location>
        <position position="301"/>
    </location>
    <ligand>
        <name>[4Fe-4S] cluster</name>
        <dbReference type="ChEBI" id="CHEBI:49883"/>
    </ligand>
</feature>
<evidence type="ECO:0000256" key="6">
    <source>
        <dbReference type="ARBA" id="ARBA00023229"/>
    </source>
</evidence>
<accession>A0A933GJL3</accession>
<sequence length="351" mass="38055">MVQGRRRSRVIQLGSMQIGGENPIAVQSMTKTDTRDTAGTVAQIKALEEAGCEIIRVAVPDFEAAENLSKIKKSIKIPLVADIHFNYQLALKALELGVDGLRINPGNIGPRGKIKLIVQEAKARGVSIRIGVNGGSLERDLLEKYRSPSPDALVESALRHVSLLEDLDFHQIKISLKASGVRETIESYEKMANLVDYPLHLGLTEAGPPLPGAVKSSLALGKLLDDGIGDTIRVSLTGDPILEVKVAWEILGALNIRKRGMDIISCPTCGRCQTDLFSLVERVENSLASLKKPIKVAIMGCVVNGPGEAREADIGLAVGKGEGLIFRHGTVIRKIRENEFYEALMEEITKE</sequence>
<dbReference type="Gene3D" id="3.20.20.20">
    <property type="entry name" value="Dihydropteroate synthase-like"/>
    <property type="match status" value="1"/>
</dbReference>
<evidence type="ECO:0000256" key="2">
    <source>
        <dbReference type="ARBA" id="ARBA00022723"/>
    </source>
</evidence>
<proteinExistence type="inferred from homology"/>
<feature type="binding site" evidence="7">
    <location>
        <position position="269"/>
    </location>
    <ligand>
        <name>[4Fe-4S] cluster</name>
        <dbReference type="ChEBI" id="CHEBI:49883"/>
    </ligand>
</feature>
<dbReference type="GO" id="GO:0019288">
    <property type="term" value="P:isopentenyl diphosphate biosynthetic process, methylerythritol 4-phosphate pathway"/>
    <property type="evidence" value="ECO:0007669"/>
    <property type="project" value="UniProtKB-UniRule"/>
</dbReference>
<feature type="domain" description="IspG TIM-barrel" evidence="8">
    <location>
        <begin position="9"/>
        <end position="248"/>
    </location>
</feature>
<dbReference type="Gene3D" id="3.30.413.10">
    <property type="entry name" value="Sulfite Reductase Hemoprotein, domain 1"/>
    <property type="match status" value="1"/>
</dbReference>
<dbReference type="InterPro" id="IPR058578">
    <property type="entry name" value="IspG_TIM"/>
</dbReference>
<dbReference type="GO" id="GO:0046429">
    <property type="term" value="F:4-hydroxy-3-methylbut-2-en-1-yl diphosphate synthase activity (ferredoxin)"/>
    <property type="evidence" value="ECO:0007669"/>
    <property type="project" value="UniProtKB-UniRule"/>
</dbReference>
<evidence type="ECO:0000313" key="10">
    <source>
        <dbReference type="EMBL" id="MBI4595056.1"/>
    </source>
</evidence>
<keyword evidence="6 7" id="KW-0414">Isoprene biosynthesis</keyword>
<gene>
    <name evidence="7 10" type="primary">ispG</name>
    <name evidence="10" type="synonym">gcpE</name>
    <name evidence="10" type="ORF">HY730_01605</name>
</gene>
<reference evidence="10" key="1">
    <citation type="submission" date="2020-07" db="EMBL/GenBank/DDBJ databases">
        <title>Huge and variable diversity of episymbiotic CPR bacteria and DPANN archaea in groundwater ecosystems.</title>
        <authorList>
            <person name="He C.Y."/>
            <person name="Keren R."/>
            <person name="Whittaker M."/>
            <person name="Farag I.F."/>
            <person name="Doudna J."/>
            <person name="Cate J.H.D."/>
            <person name="Banfield J.F."/>
        </authorList>
    </citation>
    <scope>NUCLEOTIDE SEQUENCE</scope>
    <source>
        <strain evidence="10">NC_groundwater_1482_Ag_S-0.65um_47_24</strain>
    </source>
</reference>
<dbReference type="HAMAP" id="MF_00159">
    <property type="entry name" value="IspG"/>
    <property type="match status" value="1"/>
</dbReference>
<comment type="catalytic activity">
    <reaction evidence="7">
        <text>(2E)-4-hydroxy-3-methylbut-2-enyl diphosphate + oxidized [flavodoxin] + H2O + 2 H(+) = 2-C-methyl-D-erythritol 2,4-cyclic diphosphate + reduced [flavodoxin]</text>
        <dbReference type="Rhea" id="RHEA:43604"/>
        <dbReference type="Rhea" id="RHEA-COMP:10622"/>
        <dbReference type="Rhea" id="RHEA-COMP:10623"/>
        <dbReference type="ChEBI" id="CHEBI:15377"/>
        <dbReference type="ChEBI" id="CHEBI:15378"/>
        <dbReference type="ChEBI" id="CHEBI:57618"/>
        <dbReference type="ChEBI" id="CHEBI:58210"/>
        <dbReference type="ChEBI" id="CHEBI:58483"/>
        <dbReference type="ChEBI" id="CHEBI:128753"/>
        <dbReference type="EC" id="1.17.7.3"/>
    </reaction>
</comment>
<comment type="cofactor">
    <cofactor evidence="7">
        <name>[4Fe-4S] cluster</name>
        <dbReference type="ChEBI" id="CHEBI:49883"/>
    </cofactor>
    <text evidence="7">Binds 1 [4Fe-4S] cluster.</text>
</comment>
<feature type="domain" description="IspG C-terminal" evidence="9">
    <location>
        <begin position="263"/>
        <end position="349"/>
    </location>
</feature>
<feature type="binding site" evidence="7">
    <location>
        <position position="266"/>
    </location>
    <ligand>
        <name>[4Fe-4S] cluster</name>
        <dbReference type="ChEBI" id="CHEBI:49883"/>
    </ligand>
</feature>
<evidence type="ECO:0000256" key="3">
    <source>
        <dbReference type="ARBA" id="ARBA00023002"/>
    </source>
</evidence>
<dbReference type="Pfam" id="PF04551">
    <property type="entry name" value="GcpE"/>
    <property type="match status" value="1"/>
</dbReference>
<dbReference type="InterPro" id="IPR045854">
    <property type="entry name" value="NO2/SO3_Rdtase_4Fe4S_sf"/>
</dbReference>
<name>A0A933GJL3_UNCTE</name>
<dbReference type="InterPro" id="IPR016425">
    <property type="entry name" value="IspG_bac"/>
</dbReference>
<comment type="function">
    <text evidence="7">Converts 2C-methyl-D-erythritol 2,4-cyclodiphosphate (ME-2,4cPP) into 1-hydroxy-2-methyl-2-(E)-butenyl 4-diphosphate.</text>
</comment>
<dbReference type="EC" id="1.17.7.3" evidence="7"/>
<dbReference type="SUPFAM" id="SSF51717">
    <property type="entry name" value="Dihydropteroate synthetase-like"/>
    <property type="match status" value="1"/>
</dbReference>
<dbReference type="GO" id="GO:0051539">
    <property type="term" value="F:4 iron, 4 sulfur cluster binding"/>
    <property type="evidence" value="ECO:0007669"/>
    <property type="project" value="UniProtKB-UniRule"/>
</dbReference>
<dbReference type="NCBIfam" id="NF001540">
    <property type="entry name" value="PRK00366.1"/>
    <property type="match status" value="1"/>
</dbReference>
<evidence type="ECO:0000259" key="9">
    <source>
        <dbReference type="Pfam" id="PF26540"/>
    </source>
</evidence>
<comment type="similarity">
    <text evidence="7">Belongs to the IspG family.</text>
</comment>
<evidence type="ECO:0000256" key="1">
    <source>
        <dbReference type="ARBA" id="ARBA00022485"/>
    </source>
</evidence>
<dbReference type="InterPro" id="IPR004588">
    <property type="entry name" value="IspG_bac-typ"/>
</dbReference>
<dbReference type="SUPFAM" id="SSF56014">
    <property type="entry name" value="Nitrite and sulphite reductase 4Fe-4S domain-like"/>
    <property type="match status" value="1"/>
</dbReference>
<dbReference type="InterPro" id="IPR011005">
    <property type="entry name" value="Dihydropteroate_synth-like_sf"/>
</dbReference>
<feature type="binding site" evidence="7">
    <location>
        <position position="308"/>
    </location>
    <ligand>
        <name>[4Fe-4S] cluster</name>
        <dbReference type="ChEBI" id="CHEBI:49883"/>
    </ligand>
</feature>
<keyword evidence="1 7" id="KW-0004">4Fe-4S</keyword>
<dbReference type="EMBL" id="JACQWF010000075">
    <property type="protein sequence ID" value="MBI4595056.1"/>
    <property type="molecule type" value="Genomic_DNA"/>
</dbReference>
<dbReference type="InterPro" id="IPR058579">
    <property type="entry name" value="IspG_C"/>
</dbReference>
<comment type="pathway">
    <text evidence="7">Isoprenoid biosynthesis; isopentenyl diphosphate biosynthesis via DXP pathway; isopentenyl diphosphate from 1-deoxy-D-xylulose 5-phosphate: step 5/6.</text>
</comment>
<keyword evidence="2 7" id="KW-0479">Metal-binding</keyword>
<dbReference type="PANTHER" id="PTHR30454">
    <property type="entry name" value="4-HYDROXY-3-METHYLBUT-2-EN-1-YL DIPHOSPHATE SYNTHASE"/>
    <property type="match status" value="1"/>
</dbReference>
<dbReference type="GO" id="GO:0141197">
    <property type="term" value="F:4-hydroxy-3-methylbut-2-enyl-diphosphate synthase activity (flavodoxin)"/>
    <property type="evidence" value="ECO:0007669"/>
    <property type="project" value="UniProtKB-EC"/>
</dbReference>
<comment type="caution">
    <text evidence="10">The sequence shown here is derived from an EMBL/GenBank/DDBJ whole genome shotgun (WGS) entry which is preliminary data.</text>
</comment>
<evidence type="ECO:0000256" key="7">
    <source>
        <dbReference type="HAMAP-Rule" id="MF_00159"/>
    </source>
</evidence>
<dbReference type="PIRSF" id="PIRSF004640">
    <property type="entry name" value="IspG"/>
    <property type="match status" value="1"/>
</dbReference>
<evidence type="ECO:0000256" key="5">
    <source>
        <dbReference type="ARBA" id="ARBA00023014"/>
    </source>
</evidence>
<keyword evidence="5 7" id="KW-0411">Iron-sulfur</keyword>
<evidence type="ECO:0000256" key="4">
    <source>
        <dbReference type="ARBA" id="ARBA00023004"/>
    </source>
</evidence>
<evidence type="ECO:0000313" key="11">
    <source>
        <dbReference type="Proteomes" id="UP000772181"/>
    </source>
</evidence>
<dbReference type="PANTHER" id="PTHR30454:SF0">
    <property type="entry name" value="4-HYDROXY-3-METHYLBUT-2-EN-1-YL DIPHOSPHATE SYNTHASE (FERREDOXIN), CHLOROPLASTIC"/>
    <property type="match status" value="1"/>
</dbReference>
<dbReference type="GO" id="GO:0005506">
    <property type="term" value="F:iron ion binding"/>
    <property type="evidence" value="ECO:0007669"/>
    <property type="project" value="InterPro"/>
</dbReference>
<dbReference type="FunFam" id="3.20.20.20:FF:000001">
    <property type="entry name" value="4-hydroxy-3-methylbut-2-en-1-yl diphosphate synthase (flavodoxin)"/>
    <property type="match status" value="1"/>
</dbReference>
<dbReference type="Pfam" id="PF26540">
    <property type="entry name" value="GcpE_C"/>
    <property type="match status" value="1"/>
</dbReference>
<organism evidence="10 11">
    <name type="scientific">Tectimicrobiota bacterium</name>
    <dbReference type="NCBI Taxonomy" id="2528274"/>
    <lineage>
        <taxon>Bacteria</taxon>
        <taxon>Pseudomonadati</taxon>
        <taxon>Nitrospinota/Tectimicrobiota group</taxon>
        <taxon>Candidatus Tectimicrobiota</taxon>
    </lineage>
</organism>
<evidence type="ECO:0000259" key="8">
    <source>
        <dbReference type="Pfam" id="PF04551"/>
    </source>
</evidence>
<dbReference type="NCBIfam" id="TIGR00612">
    <property type="entry name" value="ispG_gcpE"/>
    <property type="match status" value="1"/>
</dbReference>
<dbReference type="AlphaFoldDB" id="A0A933GJL3"/>
<protein>
    <recommendedName>
        <fullName evidence="7">4-hydroxy-3-methylbut-2-en-1-yl diphosphate synthase (flavodoxin)</fullName>
        <ecNumber evidence="7">1.17.7.3</ecNumber>
    </recommendedName>
    <alternativeName>
        <fullName evidence="7">1-hydroxy-2-methyl-2-(E)-butenyl 4-diphosphate synthase</fullName>
    </alternativeName>
</protein>
<dbReference type="GO" id="GO:0016114">
    <property type="term" value="P:terpenoid biosynthetic process"/>
    <property type="evidence" value="ECO:0007669"/>
    <property type="project" value="InterPro"/>
</dbReference>